<keyword evidence="4 6" id="KW-1133">Transmembrane helix</keyword>
<feature type="transmembrane region" description="Helical" evidence="6">
    <location>
        <begin position="143"/>
        <end position="163"/>
    </location>
</feature>
<evidence type="ECO:0000313" key="8">
    <source>
        <dbReference type="Proteomes" id="UP000230821"/>
    </source>
</evidence>
<evidence type="ECO:0000256" key="3">
    <source>
        <dbReference type="ARBA" id="ARBA00022692"/>
    </source>
</evidence>
<evidence type="ECO:0000256" key="6">
    <source>
        <dbReference type="SAM" id="Phobius"/>
    </source>
</evidence>
<dbReference type="Proteomes" id="UP000230821">
    <property type="component" value="Unassembled WGS sequence"/>
</dbReference>
<dbReference type="GO" id="GO:0005886">
    <property type="term" value="C:plasma membrane"/>
    <property type="evidence" value="ECO:0007669"/>
    <property type="project" value="UniProtKB-SubCell"/>
</dbReference>
<sequence>MVLLTIFTSSFVVALSGAMMPGTLLTVTISESSRRGASAGPLLILGHAILEIALIAALLLGLAPLFTQEWFFLFISLAGGVILLWMGIGMFRALPSLSLSLEGQQSQGRNIVLTGILMSAANPYWIIWWATIGLGYIYHSIQYGMWGLLFFFSGHILADLAWYAMISTAVGKGRKFFTDRMYRGLLGTCAAFLLCFACYLLYKAVQTLIA</sequence>
<dbReference type="PANTHER" id="PTHR38825">
    <property type="entry name" value="LYSINE EXPORTER PROTEIN (LYSE/YGGA)"/>
    <property type="match status" value="1"/>
</dbReference>
<feature type="transmembrane region" description="Helical" evidence="6">
    <location>
        <begin position="111"/>
        <end position="137"/>
    </location>
</feature>
<feature type="transmembrane region" description="Helical" evidence="6">
    <location>
        <begin position="184"/>
        <end position="202"/>
    </location>
</feature>
<reference evidence="7 8" key="1">
    <citation type="submission" date="2017-10" db="EMBL/GenBank/DDBJ databases">
        <title>Novel microbial diversity and functional potential in the marine mammal oral microbiome.</title>
        <authorList>
            <person name="Dudek N.K."/>
            <person name="Sun C.L."/>
            <person name="Burstein D."/>
            <person name="Kantor R.S."/>
            <person name="Aliaga Goltsman D.S."/>
            <person name="Bik E.M."/>
            <person name="Thomas B.C."/>
            <person name="Banfield J.F."/>
            <person name="Relman D.A."/>
        </authorList>
    </citation>
    <scope>NUCLEOTIDE SEQUENCE [LARGE SCALE GENOMIC DNA]</scope>
    <source>
        <strain evidence="7">DOLJORAL78_47_16</strain>
    </source>
</reference>
<feature type="transmembrane region" description="Helical" evidence="6">
    <location>
        <begin position="6"/>
        <end position="30"/>
    </location>
</feature>
<dbReference type="PANTHER" id="PTHR38825:SF1">
    <property type="entry name" value="TRANSPORTER, LYSE FAMILY"/>
    <property type="match status" value="1"/>
</dbReference>
<dbReference type="EMBL" id="PDSK01000030">
    <property type="protein sequence ID" value="PIE35919.1"/>
    <property type="molecule type" value="Genomic_DNA"/>
</dbReference>
<evidence type="ECO:0000256" key="2">
    <source>
        <dbReference type="ARBA" id="ARBA00022475"/>
    </source>
</evidence>
<comment type="caution">
    <text evidence="7">The sequence shown here is derived from an EMBL/GenBank/DDBJ whole genome shotgun (WGS) entry which is preliminary data.</text>
</comment>
<protein>
    <submittedName>
        <fullName evidence="7">Lysine transporter LysE</fullName>
    </submittedName>
</protein>
<dbReference type="GO" id="GO:0006865">
    <property type="term" value="P:amino acid transport"/>
    <property type="evidence" value="ECO:0007669"/>
    <property type="project" value="InterPro"/>
</dbReference>
<dbReference type="InterPro" id="IPR001123">
    <property type="entry name" value="LeuE-type"/>
</dbReference>
<dbReference type="Pfam" id="PF01810">
    <property type="entry name" value="LysE"/>
    <property type="match status" value="1"/>
</dbReference>
<feature type="transmembrane region" description="Helical" evidence="6">
    <location>
        <begin position="70"/>
        <end position="91"/>
    </location>
</feature>
<accession>A0A2G6KM58</accession>
<evidence type="ECO:0000256" key="1">
    <source>
        <dbReference type="ARBA" id="ARBA00004651"/>
    </source>
</evidence>
<evidence type="ECO:0000256" key="5">
    <source>
        <dbReference type="ARBA" id="ARBA00023136"/>
    </source>
</evidence>
<comment type="subcellular location">
    <subcellularLocation>
        <location evidence="1">Cell membrane</location>
        <topology evidence="1">Multi-pass membrane protein</topology>
    </subcellularLocation>
</comment>
<dbReference type="AlphaFoldDB" id="A0A2G6KM58"/>
<keyword evidence="3 6" id="KW-0812">Transmembrane</keyword>
<name>A0A2G6KM58_9BACT</name>
<feature type="transmembrane region" description="Helical" evidence="6">
    <location>
        <begin position="42"/>
        <end position="64"/>
    </location>
</feature>
<evidence type="ECO:0000256" key="4">
    <source>
        <dbReference type="ARBA" id="ARBA00022989"/>
    </source>
</evidence>
<proteinExistence type="predicted"/>
<evidence type="ECO:0000313" key="7">
    <source>
        <dbReference type="EMBL" id="PIE35919.1"/>
    </source>
</evidence>
<keyword evidence="5 6" id="KW-0472">Membrane</keyword>
<keyword evidence="2" id="KW-1003">Cell membrane</keyword>
<gene>
    <name evidence="7" type="ORF">CSA56_02255</name>
</gene>
<organism evidence="7 8">
    <name type="scientific">candidate division KSB3 bacterium</name>
    <dbReference type="NCBI Taxonomy" id="2044937"/>
    <lineage>
        <taxon>Bacteria</taxon>
        <taxon>candidate division KSB3</taxon>
    </lineage>
</organism>